<name>A0A099D4A2_9ACTN</name>
<dbReference type="KEGG" id="aey:CDG81_13830"/>
<keyword evidence="4" id="KW-1185">Reference proteome</keyword>
<evidence type="ECO:0000313" key="5">
    <source>
        <dbReference type="Proteomes" id="UP000215043"/>
    </source>
</evidence>
<dbReference type="EMBL" id="JPMV01000028">
    <property type="protein sequence ID" value="KGI80632.1"/>
    <property type="molecule type" value="Genomic_DNA"/>
</dbReference>
<dbReference type="HOGENOM" id="CLU_2285360_0_0_11"/>
<reference evidence="3 4" key="1">
    <citation type="journal article" date="2014" name="PLoS ONE">
        <title>Identification and Characterization of a New Erythromycin Biosynthetic Gene Cluster in Actinopolyspora erythraea YIM90600, a Novel Erythronolide-Producing Halophilic Actinomycete Isolated from Salt Field.</title>
        <authorList>
            <person name="Chen D."/>
            <person name="Feng J."/>
            <person name="Huang L."/>
            <person name="Zhang Q."/>
            <person name="Wu J."/>
            <person name="Zhu X."/>
            <person name="Duan Y."/>
            <person name="Xu Z."/>
        </authorList>
    </citation>
    <scope>NUCLEOTIDE SEQUENCE [LARGE SCALE GENOMIC DNA]</scope>
    <source>
        <strain evidence="3 4">YIM90600</strain>
    </source>
</reference>
<dbReference type="Proteomes" id="UP000215043">
    <property type="component" value="Chromosome"/>
</dbReference>
<protein>
    <submittedName>
        <fullName evidence="2">Uncharacterized protein</fullName>
    </submittedName>
</protein>
<dbReference type="RefSeq" id="WP_043574932.1">
    <property type="nucleotide sequence ID" value="NZ_CP022752.1"/>
</dbReference>
<dbReference type="AlphaFoldDB" id="A0A099D4A2"/>
<feature type="region of interest" description="Disordered" evidence="1">
    <location>
        <begin position="80"/>
        <end position="101"/>
    </location>
</feature>
<accession>A0A099D4A2</accession>
<evidence type="ECO:0000313" key="3">
    <source>
        <dbReference type="EMBL" id="KGI80632.1"/>
    </source>
</evidence>
<dbReference type="eggNOG" id="ENOG5031CII">
    <property type="taxonomic scope" value="Bacteria"/>
</dbReference>
<dbReference type="OrthoDB" id="5193472at2"/>
<gene>
    <name evidence="2" type="ORF">CDG81_13830</name>
    <name evidence="3" type="ORF">IL38_15965</name>
</gene>
<reference evidence="2 5" key="2">
    <citation type="submission" date="2017-08" db="EMBL/GenBank/DDBJ databases">
        <title>The complete genome sequence of moderately halophilic actinomycete Actinopolyspora erythraea YIM 90600, the producer of novel erythromycin, novel actinopolysporins A-C and tubercidin.</title>
        <authorList>
            <person name="Yin M."/>
            <person name="Tang S."/>
        </authorList>
    </citation>
    <scope>NUCLEOTIDE SEQUENCE [LARGE SCALE GENOMIC DNA]</scope>
    <source>
        <strain evidence="2 5">YIM 90600</strain>
    </source>
</reference>
<dbReference type="EMBL" id="CP022752">
    <property type="protein sequence ID" value="ASU79192.1"/>
    <property type="molecule type" value="Genomic_DNA"/>
</dbReference>
<sequence length="101" mass="12092">MRPLDIYNTLPTETVYLRVRRSYRDPCGEWTTRRVESSAPLGSMHDPGSWWQLCFADDLPTPLLMTPGWAHYTRVLDPSPEERRYHRREQELHRYSPHRPV</sequence>
<evidence type="ECO:0000313" key="2">
    <source>
        <dbReference type="EMBL" id="ASU79192.1"/>
    </source>
</evidence>
<organism evidence="2 5">
    <name type="scientific">Actinopolyspora erythraea</name>
    <dbReference type="NCBI Taxonomy" id="414996"/>
    <lineage>
        <taxon>Bacteria</taxon>
        <taxon>Bacillati</taxon>
        <taxon>Actinomycetota</taxon>
        <taxon>Actinomycetes</taxon>
        <taxon>Actinopolysporales</taxon>
        <taxon>Actinopolysporaceae</taxon>
        <taxon>Actinopolyspora</taxon>
    </lineage>
</organism>
<feature type="compositionally biased region" description="Basic and acidic residues" evidence="1">
    <location>
        <begin position="80"/>
        <end position="94"/>
    </location>
</feature>
<dbReference type="Proteomes" id="UP000029737">
    <property type="component" value="Unassembled WGS sequence"/>
</dbReference>
<evidence type="ECO:0000256" key="1">
    <source>
        <dbReference type="SAM" id="MobiDB-lite"/>
    </source>
</evidence>
<evidence type="ECO:0000313" key="4">
    <source>
        <dbReference type="Proteomes" id="UP000029737"/>
    </source>
</evidence>
<proteinExistence type="predicted"/>